<sequence>MSRTTVEYERVDYKAVHASLPKMGADKWNTTYYPTGADAREKEWVVIDAENLVLGRLASEAAMLLRGKKVPEYHPAMDMGSNVIIVNAEKVKVSGNKEEQKLYRRHSGRPGGMKVEKYRHLQERIPERIVEKAIKGMLPKGRLGRTLFTNLKVYKGAEHPHEAQNPTTVDLKHCVYEK</sequence>
<keyword evidence="2 7" id="KW-0689">Ribosomal protein</keyword>
<dbReference type="AlphaFoldDB" id="A0A7R9XWN2"/>
<organism evidence="8">
    <name type="scientific">Prasinoderma coloniale</name>
    <dbReference type="NCBI Taxonomy" id="156133"/>
    <lineage>
        <taxon>Eukaryota</taxon>
        <taxon>Viridiplantae</taxon>
        <taxon>Prasinodermophyta</taxon>
        <taxon>Prasinodermophyceae</taxon>
        <taxon>Prasinodermales</taxon>
        <taxon>Prasinodermaceae</taxon>
        <taxon>Prasinoderma</taxon>
    </lineage>
</organism>
<evidence type="ECO:0000256" key="5">
    <source>
        <dbReference type="ARBA" id="ARBA00077140"/>
    </source>
</evidence>
<dbReference type="PROSITE" id="PS00783">
    <property type="entry name" value="RIBOSOMAL_L13"/>
    <property type="match status" value="1"/>
</dbReference>
<evidence type="ECO:0000256" key="1">
    <source>
        <dbReference type="ARBA" id="ARBA00006227"/>
    </source>
</evidence>
<protein>
    <recommendedName>
        <fullName evidence="4">Large ribosomal subunit protein uL13c</fullName>
    </recommendedName>
    <alternativeName>
        <fullName evidence="5">50S ribosomal protein L13, chloroplastic</fullName>
    </alternativeName>
    <alternativeName>
        <fullName evidence="6">CL13</fullName>
    </alternativeName>
</protein>
<dbReference type="PANTHER" id="PTHR11545:SF2">
    <property type="entry name" value="LARGE RIBOSOMAL SUBUNIT PROTEIN UL13M"/>
    <property type="match status" value="1"/>
</dbReference>
<evidence type="ECO:0000256" key="3">
    <source>
        <dbReference type="ARBA" id="ARBA00023274"/>
    </source>
</evidence>
<dbReference type="CDD" id="cd00392">
    <property type="entry name" value="Ribosomal_L13"/>
    <property type="match status" value="1"/>
</dbReference>
<dbReference type="NCBIfam" id="TIGR01066">
    <property type="entry name" value="rplM_bact"/>
    <property type="match status" value="1"/>
</dbReference>
<reference evidence="8" key="1">
    <citation type="submission" date="2021-01" db="EMBL/GenBank/DDBJ databases">
        <authorList>
            <person name="Corre E."/>
            <person name="Pelletier E."/>
            <person name="Niang G."/>
            <person name="Scheremetjew M."/>
            <person name="Finn R."/>
            <person name="Kale V."/>
            <person name="Holt S."/>
            <person name="Cochrane G."/>
            <person name="Meng A."/>
            <person name="Brown T."/>
            <person name="Cohen L."/>
        </authorList>
    </citation>
    <scope>NUCLEOTIDE SEQUENCE</scope>
    <source>
        <strain evidence="8">CCMP1413</strain>
    </source>
</reference>
<dbReference type="InterPro" id="IPR023563">
    <property type="entry name" value="Ribosomal_uL13_CS"/>
</dbReference>
<dbReference type="InterPro" id="IPR005823">
    <property type="entry name" value="Ribosomal_uL13_bac-type"/>
</dbReference>
<proteinExistence type="inferred from homology"/>
<dbReference type="EMBL" id="HBDZ01002850">
    <property type="protein sequence ID" value="CAD8231887.1"/>
    <property type="molecule type" value="Transcribed_RNA"/>
</dbReference>
<gene>
    <name evidence="8" type="ORF">PCOL08062_LOCUS2249</name>
</gene>
<accession>A0A7R9XWN2</accession>
<dbReference type="GO" id="GO:0003729">
    <property type="term" value="F:mRNA binding"/>
    <property type="evidence" value="ECO:0007669"/>
    <property type="project" value="TreeGrafter"/>
</dbReference>
<evidence type="ECO:0000256" key="6">
    <source>
        <dbReference type="ARBA" id="ARBA00082726"/>
    </source>
</evidence>
<comment type="similarity">
    <text evidence="1 7">Belongs to the universal ribosomal protein uL13 family.</text>
</comment>
<dbReference type="GO" id="GO:0003735">
    <property type="term" value="F:structural constituent of ribosome"/>
    <property type="evidence" value="ECO:0007669"/>
    <property type="project" value="InterPro"/>
</dbReference>
<dbReference type="InterPro" id="IPR005822">
    <property type="entry name" value="Ribosomal_uL13"/>
</dbReference>
<dbReference type="GO" id="GO:0017148">
    <property type="term" value="P:negative regulation of translation"/>
    <property type="evidence" value="ECO:0007669"/>
    <property type="project" value="TreeGrafter"/>
</dbReference>
<dbReference type="GO" id="GO:0006412">
    <property type="term" value="P:translation"/>
    <property type="evidence" value="ECO:0007669"/>
    <property type="project" value="InterPro"/>
</dbReference>
<dbReference type="PANTHER" id="PTHR11545">
    <property type="entry name" value="RIBOSOMAL PROTEIN L13"/>
    <property type="match status" value="1"/>
</dbReference>
<dbReference type="SUPFAM" id="SSF52161">
    <property type="entry name" value="Ribosomal protein L13"/>
    <property type="match status" value="1"/>
</dbReference>
<keyword evidence="3 7" id="KW-0687">Ribonucleoprotein</keyword>
<evidence type="ECO:0000313" key="8">
    <source>
        <dbReference type="EMBL" id="CAD8231887.1"/>
    </source>
</evidence>
<dbReference type="Gene3D" id="3.90.1180.10">
    <property type="entry name" value="Ribosomal protein L13"/>
    <property type="match status" value="1"/>
</dbReference>
<evidence type="ECO:0000256" key="4">
    <source>
        <dbReference type="ARBA" id="ARBA00068945"/>
    </source>
</evidence>
<name>A0A7R9XWN2_9VIRI</name>
<dbReference type="HAMAP" id="MF_01366">
    <property type="entry name" value="Ribosomal_uL13"/>
    <property type="match status" value="1"/>
</dbReference>
<dbReference type="FunFam" id="3.90.1180.10:FF:000001">
    <property type="entry name" value="50S ribosomal protein L13"/>
    <property type="match status" value="1"/>
</dbReference>
<dbReference type="InterPro" id="IPR036899">
    <property type="entry name" value="Ribosomal_uL13_sf"/>
</dbReference>
<evidence type="ECO:0000256" key="2">
    <source>
        <dbReference type="ARBA" id="ARBA00022980"/>
    </source>
</evidence>
<evidence type="ECO:0000256" key="7">
    <source>
        <dbReference type="RuleBase" id="RU003877"/>
    </source>
</evidence>
<dbReference type="GO" id="GO:0022625">
    <property type="term" value="C:cytosolic large ribosomal subunit"/>
    <property type="evidence" value="ECO:0007669"/>
    <property type="project" value="TreeGrafter"/>
</dbReference>
<dbReference type="Pfam" id="PF00572">
    <property type="entry name" value="Ribosomal_L13"/>
    <property type="match status" value="1"/>
</dbReference>